<dbReference type="OrthoDB" id="9802811at2"/>
<dbReference type="GO" id="GO:0000287">
    <property type="term" value="F:magnesium ion binding"/>
    <property type="evidence" value="ECO:0007669"/>
    <property type="project" value="UniProtKB-UniRule"/>
</dbReference>
<organism evidence="5 6">
    <name type="scientific">Rhodospira trueperi</name>
    <dbReference type="NCBI Taxonomy" id="69960"/>
    <lineage>
        <taxon>Bacteria</taxon>
        <taxon>Pseudomonadati</taxon>
        <taxon>Pseudomonadota</taxon>
        <taxon>Alphaproteobacteria</taxon>
        <taxon>Rhodospirillales</taxon>
        <taxon>Rhodospirillaceae</taxon>
        <taxon>Rhodospira</taxon>
    </lineage>
</organism>
<dbReference type="Proteomes" id="UP000199412">
    <property type="component" value="Unassembled WGS sequence"/>
</dbReference>
<dbReference type="Pfam" id="PF02769">
    <property type="entry name" value="AIRS_C"/>
    <property type="match status" value="1"/>
</dbReference>
<dbReference type="UniPathway" id="UPA00060">
    <property type="reaction ID" value="UER00142"/>
</dbReference>
<feature type="binding site" evidence="2">
    <location>
        <position position="48"/>
    </location>
    <ligand>
        <name>Mg(2+)</name>
        <dbReference type="ChEBI" id="CHEBI:18420"/>
        <label>1</label>
    </ligand>
</feature>
<keyword evidence="2" id="KW-0460">Magnesium</keyword>
<feature type="binding site" evidence="2">
    <location>
        <begin position="123"/>
        <end position="124"/>
    </location>
    <ligand>
        <name>ATP</name>
        <dbReference type="ChEBI" id="CHEBI:30616"/>
    </ligand>
</feature>
<dbReference type="Gene3D" id="3.30.1330.10">
    <property type="entry name" value="PurM-like, N-terminal domain"/>
    <property type="match status" value="1"/>
</dbReference>
<keyword evidence="6" id="KW-1185">Reference proteome</keyword>
<accession>A0A1G6XAV8</accession>
<dbReference type="RefSeq" id="WP_092781354.1">
    <property type="nucleotide sequence ID" value="NZ_FNAP01000001.1"/>
</dbReference>
<feature type="binding site" evidence="2">
    <location>
        <position position="46"/>
    </location>
    <ligand>
        <name>Mg(2+)</name>
        <dbReference type="ChEBI" id="CHEBI:18420"/>
        <label>4</label>
    </ligand>
</feature>
<feature type="binding site" evidence="2">
    <location>
        <position position="268"/>
    </location>
    <ligand>
        <name>substrate</name>
    </ligand>
</feature>
<feature type="binding site" evidence="2">
    <location>
        <position position="30"/>
    </location>
    <ligand>
        <name>Mg(2+)</name>
        <dbReference type="ChEBI" id="CHEBI:18420"/>
        <label>3</label>
    </ligand>
</feature>
<dbReference type="GO" id="GO:0005524">
    <property type="term" value="F:ATP binding"/>
    <property type="evidence" value="ECO:0007669"/>
    <property type="project" value="UniProtKB-UniRule"/>
</dbReference>
<dbReference type="EMBL" id="FNAP01000001">
    <property type="protein sequence ID" value="SDD75324.1"/>
    <property type="molecule type" value="Genomic_DNA"/>
</dbReference>
<dbReference type="PANTHER" id="PTHR30270">
    <property type="entry name" value="THIAMINE-MONOPHOSPHATE KINASE"/>
    <property type="match status" value="1"/>
</dbReference>
<dbReference type="AlphaFoldDB" id="A0A1G6XAV8"/>
<evidence type="ECO:0000259" key="3">
    <source>
        <dbReference type="Pfam" id="PF00586"/>
    </source>
</evidence>
<comment type="function">
    <text evidence="2">Catalyzes the ATP-dependent phosphorylation of thiamine-monophosphate (TMP) to form thiamine-pyrophosphate (TPP), the active form of vitamin B1.</text>
</comment>
<gene>
    <name evidence="2" type="primary">thiL</name>
    <name evidence="5" type="ORF">SAMN05421720_101435</name>
</gene>
<keyword evidence="2" id="KW-0808">Transferase</keyword>
<feature type="binding site" evidence="2">
    <location>
        <position position="30"/>
    </location>
    <ligand>
        <name>Mg(2+)</name>
        <dbReference type="ChEBI" id="CHEBI:18420"/>
        <label>4</label>
    </ligand>
</feature>
<keyword evidence="2" id="KW-0547">Nucleotide-binding</keyword>
<feature type="binding site" evidence="2">
    <location>
        <position position="150"/>
    </location>
    <ligand>
        <name>ATP</name>
        <dbReference type="ChEBI" id="CHEBI:30616"/>
    </ligand>
</feature>
<dbReference type="InterPro" id="IPR036921">
    <property type="entry name" value="PurM-like_N_sf"/>
</dbReference>
<feature type="binding site" evidence="2">
    <location>
        <position position="55"/>
    </location>
    <ligand>
        <name>substrate</name>
    </ligand>
</feature>
<sequence length="328" mass="34160">MPRRDEFDLIADLFAPLAGRHPAALNLADDAAVLPPPAEGQHTVVSVDTIVGGVHFLPDDPPDLVARKALRVNLSDMAAMGAEPVGVFLSVALSAAEDDAWMDRFIVGLDHDLGAYGVGLMGGDTVSTPGPASFTITILGQVPPGAYLSRAGGRVGDDLWVSGTLGDSALGLRVLTGTLTLSDKAASDFLCDRYRVPRPRVDLGLALRGVATAALDVSDGLAGDLRHLCRASACGARIETARLPLSDATRYCIESDPALADIALTGGDDYELLFSAPPDQAALVDDIAERLTVPLTRIGCLEGGNGVTVLSGDGGSRLLESFGWRHGW</sequence>
<dbReference type="STRING" id="69960.SAMN05421720_101435"/>
<name>A0A1G6XAV8_9PROT</name>
<feature type="binding site" evidence="2">
    <location>
        <position position="76"/>
    </location>
    <ligand>
        <name>Mg(2+)</name>
        <dbReference type="ChEBI" id="CHEBI:18420"/>
        <label>2</label>
    </ligand>
</feature>
<evidence type="ECO:0000259" key="4">
    <source>
        <dbReference type="Pfam" id="PF02769"/>
    </source>
</evidence>
<dbReference type="GO" id="GO:0009228">
    <property type="term" value="P:thiamine biosynthetic process"/>
    <property type="evidence" value="ECO:0007669"/>
    <property type="project" value="UniProtKB-KW"/>
</dbReference>
<dbReference type="GO" id="GO:0009229">
    <property type="term" value="P:thiamine diphosphate biosynthetic process"/>
    <property type="evidence" value="ECO:0007669"/>
    <property type="project" value="UniProtKB-UniRule"/>
</dbReference>
<feature type="binding site" evidence="2">
    <location>
        <position position="216"/>
    </location>
    <ligand>
        <name>Mg(2+)</name>
        <dbReference type="ChEBI" id="CHEBI:18420"/>
        <label>3</label>
    </ligand>
</feature>
<comment type="caution">
    <text evidence="2">Lacks conserved residue(s) required for the propagation of feature annotation.</text>
</comment>
<feature type="binding site" evidence="2">
    <location>
        <position position="76"/>
    </location>
    <ligand>
        <name>Mg(2+)</name>
        <dbReference type="ChEBI" id="CHEBI:18420"/>
        <label>3</label>
    </ligand>
</feature>
<dbReference type="SUPFAM" id="SSF55326">
    <property type="entry name" value="PurM N-terminal domain-like"/>
    <property type="match status" value="1"/>
</dbReference>
<dbReference type="InterPro" id="IPR006283">
    <property type="entry name" value="ThiL-like"/>
</dbReference>
<dbReference type="InterPro" id="IPR016188">
    <property type="entry name" value="PurM-like_N"/>
</dbReference>
<dbReference type="EC" id="2.7.4.16" evidence="2"/>
<dbReference type="InterPro" id="IPR010918">
    <property type="entry name" value="PurM-like_C_dom"/>
</dbReference>
<dbReference type="SUPFAM" id="SSF56042">
    <property type="entry name" value="PurM C-terminal domain-like"/>
    <property type="match status" value="1"/>
</dbReference>
<feature type="domain" description="PurM-like N-terminal" evidence="3">
    <location>
        <begin position="29"/>
        <end position="142"/>
    </location>
</feature>
<feature type="binding site" evidence="2">
    <location>
        <position position="218"/>
    </location>
    <ligand>
        <name>ATP</name>
        <dbReference type="ChEBI" id="CHEBI:30616"/>
    </ligand>
</feature>
<keyword evidence="1 2" id="KW-0784">Thiamine biosynthesis</keyword>
<dbReference type="HAMAP" id="MF_02128">
    <property type="entry name" value="TMP_kinase"/>
    <property type="match status" value="1"/>
</dbReference>
<keyword evidence="2" id="KW-0479">Metal-binding</keyword>
<dbReference type="PIRSF" id="PIRSF005303">
    <property type="entry name" value="Thiam_monoph_kin"/>
    <property type="match status" value="1"/>
</dbReference>
<comment type="catalytic activity">
    <reaction evidence="2">
        <text>thiamine phosphate + ATP = thiamine diphosphate + ADP</text>
        <dbReference type="Rhea" id="RHEA:15913"/>
        <dbReference type="ChEBI" id="CHEBI:30616"/>
        <dbReference type="ChEBI" id="CHEBI:37575"/>
        <dbReference type="ChEBI" id="CHEBI:58937"/>
        <dbReference type="ChEBI" id="CHEBI:456216"/>
        <dbReference type="EC" id="2.7.4.16"/>
    </reaction>
</comment>
<keyword evidence="2" id="KW-0067">ATP-binding</keyword>
<feature type="binding site" evidence="2">
    <location>
        <position position="76"/>
    </location>
    <ligand>
        <name>Mg(2+)</name>
        <dbReference type="ChEBI" id="CHEBI:18420"/>
        <label>4</label>
    </ligand>
</feature>
<evidence type="ECO:0000313" key="5">
    <source>
        <dbReference type="EMBL" id="SDD75324.1"/>
    </source>
</evidence>
<evidence type="ECO:0000256" key="1">
    <source>
        <dbReference type="ARBA" id="ARBA00022977"/>
    </source>
</evidence>
<dbReference type="Pfam" id="PF00586">
    <property type="entry name" value="AIRS"/>
    <property type="match status" value="1"/>
</dbReference>
<dbReference type="GO" id="GO:0009030">
    <property type="term" value="F:thiamine-phosphate kinase activity"/>
    <property type="evidence" value="ECO:0007669"/>
    <property type="project" value="UniProtKB-UniRule"/>
</dbReference>
<feature type="domain" description="PurM-like C-terminal" evidence="4">
    <location>
        <begin position="154"/>
        <end position="309"/>
    </location>
</feature>
<evidence type="ECO:0000313" key="6">
    <source>
        <dbReference type="Proteomes" id="UP000199412"/>
    </source>
</evidence>
<protein>
    <recommendedName>
        <fullName evidence="2">Thiamine-monophosphate kinase</fullName>
        <shortName evidence="2">TMP kinase</shortName>
        <shortName evidence="2">Thiamine-phosphate kinase</shortName>
        <ecNumber evidence="2">2.7.4.16</ecNumber>
    </recommendedName>
</protein>
<dbReference type="InterPro" id="IPR036676">
    <property type="entry name" value="PurM-like_C_sf"/>
</dbReference>
<feature type="binding site" evidence="2">
    <location>
        <position position="124"/>
    </location>
    <ligand>
        <name>Mg(2+)</name>
        <dbReference type="ChEBI" id="CHEBI:18420"/>
        <label>1</label>
    </ligand>
</feature>
<dbReference type="NCBIfam" id="TIGR01379">
    <property type="entry name" value="thiL"/>
    <property type="match status" value="1"/>
</dbReference>
<dbReference type="PANTHER" id="PTHR30270:SF0">
    <property type="entry name" value="THIAMINE-MONOPHOSPHATE KINASE"/>
    <property type="match status" value="1"/>
</dbReference>
<feature type="binding site" evidence="2">
    <location>
        <position position="48"/>
    </location>
    <ligand>
        <name>Mg(2+)</name>
        <dbReference type="ChEBI" id="CHEBI:18420"/>
        <label>2</label>
    </ligand>
</feature>
<comment type="pathway">
    <text evidence="2">Cofactor biosynthesis; thiamine diphosphate biosynthesis; thiamine diphosphate from thiamine phosphate: step 1/1.</text>
</comment>
<feature type="binding site" evidence="2">
    <location>
        <position position="219"/>
    </location>
    <ligand>
        <name>Mg(2+)</name>
        <dbReference type="ChEBI" id="CHEBI:18420"/>
        <label>5</label>
    </ligand>
</feature>
<comment type="similarity">
    <text evidence="2">Belongs to the thiamine-monophosphate kinase family.</text>
</comment>
<feature type="binding site" evidence="2">
    <location>
        <position position="324"/>
    </location>
    <ligand>
        <name>substrate</name>
    </ligand>
</feature>
<proteinExistence type="inferred from homology"/>
<comment type="miscellaneous">
    <text evidence="2">Reaction mechanism of ThiL seems to utilize a direct, inline transfer of the gamma-phosphate of ATP to TMP rather than a phosphorylated enzyme intermediate.</text>
</comment>
<reference evidence="5 6" key="1">
    <citation type="submission" date="2016-10" db="EMBL/GenBank/DDBJ databases">
        <authorList>
            <person name="de Groot N.N."/>
        </authorList>
    </citation>
    <scope>NUCLEOTIDE SEQUENCE [LARGE SCALE GENOMIC DNA]</scope>
    <source>
        <strain evidence="5 6">ATCC 700224</strain>
    </source>
</reference>
<keyword evidence="2 5" id="KW-0418">Kinase</keyword>
<dbReference type="Gene3D" id="3.90.650.10">
    <property type="entry name" value="PurM-like C-terminal domain"/>
    <property type="match status" value="1"/>
</dbReference>
<dbReference type="CDD" id="cd02194">
    <property type="entry name" value="ThiL"/>
    <property type="match status" value="1"/>
</dbReference>
<evidence type="ECO:0000256" key="2">
    <source>
        <dbReference type="HAMAP-Rule" id="MF_02128"/>
    </source>
</evidence>